<organism evidence="1 2">
    <name type="scientific">Echinococcus granulosus</name>
    <name type="common">Hydatid tapeworm</name>
    <dbReference type="NCBI Taxonomy" id="6210"/>
    <lineage>
        <taxon>Eukaryota</taxon>
        <taxon>Metazoa</taxon>
        <taxon>Spiralia</taxon>
        <taxon>Lophotrochozoa</taxon>
        <taxon>Platyhelminthes</taxon>
        <taxon>Cestoda</taxon>
        <taxon>Eucestoda</taxon>
        <taxon>Cyclophyllidea</taxon>
        <taxon>Taeniidae</taxon>
        <taxon>Echinococcus</taxon>
        <taxon>Echinococcus granulosus group</taxon>
    </lineage>
</organism>
<dbReference type="KEGG" id="egl:EGR_10642"/>
<proteinExistence type="predicted"/>
<comment type="caution">
    <text evidence="1">The sequence shown here is derived from an EMBL/GenBank/DDBJ whole genome shotgun (WGS) entry which is preliminary data.</text>
</comment>
<protein>
    <submittedName>
        <fullName evidence="1">Uncharacterized protein</fullName>
    </submittedName>
</protein>
<dbReference type="RefSeq" id="XP_024345702.1">
    <property type="nucleotide sequence ID" value="XM_024499891.1"/>
</dbReference>
<gene>
    <name evidence="1" type="ORF">EGR_10642</name>
</gene>
<sequence>MNPRYNEASQAHQIPKSSGRLVLLTSDKRNHAYLAHTNGDATPKLEKGSRNNKTEELIYGPFWSDDVDANEAEFSGQDGLVWYFTEMMLLI</sequence>
<dbReference type="EMBL" id="APAU02000245">
    <property type="protein sequence ID" value="EUB54506.1"/>
    <property type="molecule type" value="Genomic_DNA"/>
</dbReference>
<dbReference type="AlphaFoldDB" id="W6U1V5"/>
<name>W6U1V5_ECHGR</name>
<keyword evidence="2" id="KW-1185">Reference proteome</keyword>
<dbReference type="CTD" id="36346357"/>
<evidence type="ECO:0000313" key="1">
    <source>
        <dbReference type="EMBL" id="EUB54506.1"/>
    </source>
</evidence>
<dbReference type="Proteomes" id="UP000019149">
    <property type="component" value="Unassembled WGS sequence"/>
</dbReference>
<dbReference type="GeneID" id="36346357"/>
<evidence type="ECO:0000313" key="2">
    <source>
        <dbReference type="Proteomes" id="UP000019149"/>
    </source>
</evidence>
<reference evidence="1 2" key="1">
    <citation type="journal article" date="2013" name="Nat. Genet.">
        <title>The genome of the hydatid tapeworm Echinococcus granulosus.</title>
        <authorList>
            <person name="Zheng H."/>
            <person name="Zhang W."/>
            <person name="Zhang L."/>
            <person name="Zhang Z."/>
            <person name="Li J."/>
            <person name="Lu G."/>
            <person name="Zhu Y."/>
            <person name="Wang Y."/>
            <person name="Huang Y."/>
            <person name="Liu J."/>
            <person name="Kang H."/>
            <person name="Chen J."/>
            <person name="Wang L."/>
            <person name="Chen A."/>
            <person name="Yu S."/>
            <person name="Gao Z."/>
            <person name="Jin L."/>
            <person name="Gu W."/>
            <person name="Wang Z."/>
            <person name="Zhao L."/>
            <person name="Shi B."/>
            <person name="Wen H."/>
            <person name="Lin R."/>
            <person name="Jones M.K."/>
            <person name="Brejova B."/>
            <person name="Vinar T."/>
            <person name="Zhao G."/>
            <person name="McManus D.P."/>
            <person name="Chen Z."/>
            <person name="Zhou Y."/>
            <person name="Wang S."/>
        </authorList>
    </citation>
    <scope>NUCLEOTIDE SEQUENCE [LARGE SCALE GENOMIC DNA]</scope>
</reference>
<accession>W6U1V5</accession>